<evidence type="ECO:0000313" key="2">
    <source>
        <dbReference type="EMBL" id="KAG1893668.1"/>
    </source>
</evidence>
<gene>
    <name evidence="2" type="ORF">F5891DRAFT_1176340</name>
</gene>
<reference evidence="2" key="1">
    <citation type="journal article" date="2020" name="New Phytol.">
        <title>Comparative genomics reveals dynamic genome evolution in host specialist ectomycorrhizal fungi.</title>
        <authorList>
            <person name="Lofgren L.A."/>
            <person name="Nguyen N.H."/>
            <person name="Vilgalys R."/>
            <person name="Ruytinx J."/>
            <person name="Liao H.L."/>
            <person name="Branco S."/>
            <person name="Kuo A."/>
            <person name="LaButti K."/>
            <person name="Lipzen A."/>
            <person name="Andreopoulos W."/>
            <person name="Pangilinan J."/>
            <person name="Riley R."/>
            <person name="Hundley H."/>
            <person name="Na H."/>
            <person name="Barry K."/>
            <person name="Grigoriev I.V."/>
            <person name="Stajich J.E."/>
            <person name="Kennedy P.G."/>
        </authorList>
    </citation>
    <scope>NUCLEOTIDE SEQUENCE</scope>
    <source>
        <strain evidence="2">FC203</strain>
    </source>
</reference>
<evidence type="ECO:0000256" key="1">
    <source>
        <dbReference type="SAM" id="MobiDB-lite"/>
    </source>
</evidence>
<organism evidence="2 3">
    <name type="scientific">Suillus fuscotomentosus</name>
    <dbReference type="NCBI Taxonomy" id="1912939"/>
    <lineage>
        <taxon>Eukaryota</taxon>
        <taxon>Fungi</taxon>
        <taxon>Dikarya</taxon>
        <taxon>Basidiomycota</taxon>
        <taxon>Agaricomycotina</taxon>
        <taxon>Agaricomycetes</taxon>
        <taxon>Agaricomycetidae</taxon>
        <taxon>Boletales</taxon>
        <taxon>Suillineae</taxon>
        <taxon>Suillaceae</taxon>
        <taxon>Suillus</taxon>
    </lineage>
</organism>
<name>A0AAD4HEI0_9AGAM</name>
<accession>A0AAD4HEI0</accession>
<dbReference type="RefSeq" id="XP_041219244.1">
    <property type="nucleotide sequence ID" value="XM_041365759.1"/>
</dbReference>
<dbReference type="GeneID" id="64660057"/>
<dbReference type="EMBL" id="JABBWK010000093">
    <property type="protein sequence ID" value="KAG1893668.1"/>
    <property type="molecule type" value="Genomic_DNA"/>
</dbReference>
<sequence>MQQPASFLAILLLHSDLNFVIYSRTVHHVTVSRNATHSRHLFHQHVKPSRSRKRKKAKPKVVTPSSVERLESPMEQTLDLAGNLDTHATRHKSVSIPLKTVSYIILSFSLASDDLTTLVAKIPAWFPGAGFKCIAREWRGSLEEMAFALHEFVKDLMIADIALVSFTSNLLEGSDVSAEEEHVVKWWNPYRV</sequence>
<dbReference type="Proteomes" id="UP001195769">
    <property type="component" value="Unassembled WGS sequence"/>
</dbReference>
<proteinExistence type="predicted"/>
<dbReference type="AlphaFoldDB" id="A0AAD4HEI0"/>
<evidence type="ECO:0000313" key="3">
    <source>
        <dbReference type="Proteomes" id="UP001195769"/>
    </source>
</evidence>
<comment type="caution">
    <text evidence="2">The sequence shown here is derived from an EMBL/GenBank/DDBJ whole genome shotgun (WGS) entry which is preliminary data.</text>
</comment>
<feature type="compositionally biased region" description="Basic residues" evidence="1">
    <location>
        <begin position="40"/>
        <end position="59"/>
    </location>
</feature>
<protein>
    <submittedName>
        <fullName evidence="2">Uncharacterized protein</fullName>
    </submittedName>
</protein>
<keyword evidence="3" id="KW-1185">Reference proteome</keyword>
<feature type="region of interest" description="Disordered" evidence="1">
    <location>
        <begin position="40"/>
        <end position="61"/>
    </location>
</feature>